<evidence type="ECO:0000313" key="3">
    <source>
        <dbReference type="Proteomes" id="UP000326759"/>
    </source>
</evidence>
<feature type="domain" description="F-box" evidence="1">
    <location>
        <begin position="92"/>
        <end position="138"/>
    </location>
</feature>
<dbReference type="AlphaFoldDB" id="A0A5N5SV94"/>
<organism evidence="2 3">
    <name type="scientific">Armadillidium nasatum</name>
    <dbReference type="NCBI Taxonomy" id="96803"/>
    <lineage>
        <taxon>Eukaryota</taxon>
        <taxon>Metazoa</taxon>
        <taxon>Ecdysozoa</taxon>
        <taxon>Arthropoda</taxon>
        <taxon>Crustacea</taxon>
        <taxon>Multicrustacea</taxon>
        <taxon>Malacostraca</taxon>
        <taxon>Eumalacostraca</taxon>
        <taxon>Peracarida</taxon>
        <taxon>Isopoda</taxon>
        <taxon>Oniscidea</taxon>
        <taxon>Crinocheta</taxon>
        <taxon>Armadillidiidae</taxon>
        <taxon>Armadillidium</taxon>
    </lineage>
</organism>
<name>A0A5N5SV94_9CRUS</name>
<keyword evidence="3" id="KW-1185">Reference proteome</keyword>
<sequence length="185" mass="21272">MGVPNINSSSDSKCNKWSLGKDVQNNPPLLEDMGLSPLQQFESDISVNCNIPEAVVSTSQKRDFSIYNFQNNEKSEDFFVFKRRKIDAISGEDKFNKLTEEVVLMVFQWLPKFMLARCAQVCKRWKRLAFDETLWRKLDLGAKTLNPGVVGRVLQRGTYFLRLAKAEISSPIFCPNFIIFQPTHK</sequence>
<dbReference type="SUPFAM" id="SSF81383">
    <property type="entry name" value="F-box domain"/>
    <property type="match status" value="1"/>
</dbReference>
<gene>
    <name evidence="2" type="primary">Skp2</name>
    <name evidence="2" type="ORF">Anas_03162</name>
</gene>
<dbReference type="InterPro" id="IPR032675">
    <property type="entry name" value="LRR_dom_sf"/>
</dbReference>
<dbReference type="InterPro" id="IPR036047">
    <property type="entry name" value="F-box-like_dom_sf"/>
</dbReference>
<proteinExistence type="predicted"/>
<keyword evidence="2" id="KW-0808">Transferase</keyword>
<evidence type="ECO:0000313" key="2">
    <source>
        <dbReference type="EMBL" id="KAB7498143.1"/>
    </source>
</evidence>
<dbReference type="OrthoDB" id="2095648at2759"/>
<dbReference type="Proteomes" id="UP000326759">
    <property type="component" value="Unassembled WGS sequence"/>
</dbReference>
<accession>A0A5N5SV94</accession>
<protein>
    <submittedName>
        <fullName evidence="2">S-phase kinase-associated protein 2</fullName>
    </submittedName>
</protein>
<reference evidence="2 3" key="1">
    <citation type="journal article" date="2019" name="PLoS Biol.">
        <title>Sex chromosomes control vertical transmission of feminizing Wolbachia symbionts in an isopod.</title>
        <authorList>
            <person name="Becking T."/>
            <person name="Chebbi M.A."/>
            <person name="Giraud I."/>
            <person name="Moumen B."/>
            <person name="Laverre T."/>
            <person name="Caubet Y."/>
            <person name="Peccoud J."/>
            <person name="Gilbert C."/>
            <person name="Cordaux R."/>
        </authorList>
    </citation>
    <scope>NUCLEOTIDE SEQUENCE [LARGE SCALE GENOMIC DNA]</scope>
    <source>
        <strain evidence="2">ANa2</strain>
        <tissue evidence="2">Whole body excluding digestive tract and cuticle</tissue>
    </source>
</reference>
<dbReference type="Pfam" id="PF12937">
    <property type="entry name" value="F-box-like"/>
    <property type="match status" value="1"/>
</dbReference>
<dbReference type="GO" id="GO:0016301">
    <property type="term" value="F:kinase activity"/>
    <property type="evidence" value="ECO:0007669"/>
    <property type="project" value="UniProtKB-KW"/>
</dbReference>
<dbReference type="Gene3D" id="3.80.10.10">
    <property type="entry name" value="Ribonuclease Inhibitor"/>
    <property type="match status" value="1"/>
</dbReference>
<evidence type="ECO:0000259" key="1">
    <source>
        <dbReference type="PROSITE" id="PS50181"/>
    </source>
</evidence>
<keyword evidence="2" id="KW-0418">Kinase</keyword>
<comment type="caution">
    <text evidence="2">The sequence shown here is derived from an EMBL/GenBank/DDBJ whole genome shotgun (WGS) entry which is preliminary data.</text>
</comment>
<dbReference type="EMBL" id="SEYY01019547">
    <property type="protein sequence ID" value="KAB7498143.1"/>
    <property type="molecule type" value="Genomic_DNA"/>
</dbReference>
<dbReference type="PROSITE" id="PS50181">
    <property type="entry name" value="FBOX"/>
    <property type="match status" value="1"/>
</dbReference>
<dbReference type="InterPro" id="IPR001810">
    <property type="entry name" value="F-box_dom"/>
</dbReference>
<dbReference type="SMART" id="SM00256">
    <property type="entry name" value="FBOX"/>
    <property type="match status" value="1"/>
</dbReference>